<gene>
    <name evidence="2" type="ORF">KDK95_11935</name>
</gene>
<proteinExistence type="predicted"/>
<evidence type="ECO:0000256" key="1">
    <source>
        <dbReference type="SAM" id="SignalP"/>
    </source>
</evidence>
<reference evidence="2" key="1">
    <citation type="submission" date="2021-04" db="EMBL/GenBank/DDBJ databases">
        <title>Genome based classification of Actinospica acidithermotolerans sp. nov., an actinobacterium isolated from an Indonesian hot spring.</title>
        <authorList>
            <person name="Kusuma A.B."/>
            <person name="Putra K.E."/>
            <person name="Nafisah S."/>
            <person name="Loh J."/>
            <person name="Nouioui I."/>
            <person name="Goodfellow M."/>
        </authorList>
    </citation>
    <scope>NUCLEOTIDE SEQUENCE</scope>
    <source>
        <strain evidence="2">MGRD01-02</strain>
    </source>
</reference>
<evidence type="ECO:0000313" key="2">
    <source>
        <dbReference type="EMBL" id="MBR7827017.1"/>
    </source>
</evidence>
<organism evidence="2 3">
    <name type="scientific">Actinospica acidithermotolerans</name>
    <dbReference type="NCBI Taxonomy" id="2828514"/>
    <lineage>
        <taxon>Bacteria</taxon>
        <taxon>Bacillati</taxon>
        <taxon>Actinomycetota</taxon>
        <taxon>Actinomycetes</taxon>
        <taxon>Catenulisporales</taxon>
        <taxon>Actinospicaceae</taxon>
        <taxon>Actinospica</taxon>
    </lineage>
</organism>
<feature type="signal peptide" evidence="1">
    <location>
        <begin position="1"/>
        <end position="20"/>
    </location>
</feature>
<keyword evidence="1" id="KW-0732">Signal</keyword>
<comment type="caution">
    <text evidence="2">The sequence shown here is derived from an EMBL/GenBank/DDBJ whole genome shotgun (WGS) entry which is preliminary data.</text>
</comment>
<accession>A0A941EAT9</accession>
<feature type="chain" id="PRO_5038962676" description="Polymer-forming cytoskeletal protein" evidence="1">
    <location>
        <begin position="21"/>
        <end position="300"/>
    </location>
</feature>
<evidence type="ECO:0000313" key="3">
    <source>
        <dbReference type="Proteomes" id="UP000676325"/>
    </source>
</evidence>
<evidence type="ECO:0008006" key="4">
    <source>
        <dbReference type="Google" id="ProtNLM"/>
    </source>
</evidence>
<protein>
    <recommendedName>
        <fullName evidence="4">Polymer-forming cytoskeletal protein</fullName>
    </recommendedName>
</protein>
<dbReference type="EMBL" id="JAGSOH010000026">
    <property type="protein sequence ID" value="MBR7827017.1"/>
    <property type="molecule type" value="Genomic_DNA"/>
</dbReference>
<sequence length="300" mass="30141">MKVSAFIAASALALSGVALGAAPASAHSMPSHECSGTFASPGLLAGTYWGNVEIDGYCQVNGGAAVVKGNLTLAPGSALNATFALNDVTHHGRSSLTVYGNVKVLEGATLAMGCEAEHSPCSDDPNAGTGGTLTGQNRVYGNLTGSEALAMIVHASKIGGNVGQEGGGGGEAAMTCQVPTSGVFSVIGSPVFSDYEDNWISGNLAVSGLRTCWFGALRDHVGGNVRDSDNKFGDPDANEVDSNVVRGNLNCYGNSPAVQFGDTPGAPNRVSGNATGECGFDVVLPNPAPNGPLTPISVRA</sequence>
<dbReference type="RefSeq" id="WP_212518160.1">
    <property type="nucleotide sequence ID" value="NZ_JAGSOH010000026.1"/>
</dbReference>
<dbReference type="AlphaFoldDB" id="A0A941EAT9"/>
<keyword evidence="3" id="KW-1185">Reference proteome</keyword>
<dbReference type="Proteomes" id="UP000676325">
    <property type="component" value="Unassembled WGS sequence"/>
</dbReference>
<name>A0A941EAT9_9ACTN</name>